<keyword evidence="3" id="KW-0812">Transmembrane</keyword>
<dbReference type="InterPro" id="IPR004474">
    <property type="entry name" value="LytR_CpsA_psr"/>
</dbReference>
<evidence type="ECO:0000313" key="5">
    <source>
        <dbReference type="EMBL" id="WTT16489.1"/>
    </source>
</evidence>
<keyword evidence="3" id="KW-0472">Membrane</keyword>
<name>A0AAU1ZWQ2_9ACTN</name>
<evidence type="ECO:0000256" key="3">
    <source>
        <dbReference type="SAM" id="Phobius"/>
    </source>
</evidence>
<comment type="similarity">
    <text evidence="1">Belongs to the LytR/CpsA/Psr (LCP) family.</text>
</comment>
<dbReference type="Pfam" id="PF03816">
    <property type="entry name" value="LytR_cpsA_psr"/>
    <property type="match status" value="1"/>
</dbReference>
<dbReference type="AlphaFoldDB" id="A0AAU1ZWQ2"/>
<dbReference type="PANTHER" id="PTHR33392:SF6">
    <property type="entry name" value="POLYISOPRENYL-TEICHOIC ACID--PEPTIDOGLYCAN TEICHOIC ACID TRANSFERASE TAGU"/>
    <property type="match status" value="1"/>
</dbReference>
<feature type="domain" description="Cell envelope-related transcriptional attenuator" evidence="4">
    <location>
        <begin position="108"/>
        <end position="264"/>
    </location>
</feature>
<gene>
    <name evidence="5" type="ORF">OHA22_13630</name>
</gene>
<dbReference type="NCBIfam" id="TIGR00350">
    <property type="entry name" value="lytR_cpsA_psr"/>
    <property type="match status" value="1"/>
</dbReference>
<evidence type="ECO:0000259" key="4">
    <source>
        <dbReference type="Pfam" id="PF03816"/>
    </source>
</evidence>
<dbReference type="PANTHER" id="PTHR33392">
    <property type="entry name" value="POLYISOPRENYL-TEICHOIC ACID--PEPTIDOGLYCAN TEICHOIC ACID TRANSFERASE TAGU"/>
    <property type="match status" value="1"/>
</dbReference>
<proteinExistence type="inferred from homology"/>
<dbReference type="Gene3D" id="3.40.630.190">
    <property type="entry name" value="LCP protein"/>
    <property type="match status" value="1"/>
</dbReference>
<organism evidence="5">
    <name type="scientific">Streptomyces sp. NBC_00093</name>
    <dbReference type="NCBI Taxonomy" id="2975649"/>
    <lineage>
        <taxon>Bacteria</taxon>
        <taxon>Bacillati</taxon>
        <taxon>Actinomycetota</taxon>
        <taxon>Actinomycetes</taxon>
        <taxon>Kitasatosporales</taxon>
        <taxon>Streptomycetaceae</taxon>
        <taxon>Streptomyces</taxon>
    </lineage>
</organism>
<accession>A0AAU1ZWQ2</accession>
<sequence length="368" mass="38874">MSAESDPLDPADPAKRRSRRKPRGKHSRALLVTAWIAAAIVVLGGTGLGYVYFKLNGNIKSVDINQVLGTDRPTNVDNGSEDILVLGSDTRSGANRKLGGGTDDGSARSDTAMIVHVYEGHKKASVVSVPRDTLVDRPACTDAKGVTHDAATGVMFNSAYSTGGAACAVKTVESLTGIRMDHYIEVDFTGFQKLVDELGGVEITTTKDIKDSDSHLNLKAGTHKLNGKQALGLVRTRHGVGDGSDLGRIQLQQAFIKALVDQIKDVGVLTNPKKLFDLADTATKAITTDSDLGSVRSLTSFATGLKSISSSHMTMITMPVEYDPANPNRVVVDRNKAQLVWKALKADKPIPAAATKGTARGDAAGVVS</sequence>
<keyword evidence="3" id="KW-1133">Transmembrane helix</keyword>
<protein>
    <submittedName>
        <fullName evidence="5">LCP family protein</fullName>
    </submittedName>
</protein>
<dbReference type="EMBL" id="CP108222">
    <property type="protein sequence ID" value="WTT16489.1"/>
    <property type="molecule type" value="Genomic_DNA"/>
</dbReference>
<evidence type="ECO:0000256" key="2">
    <source>
        <dbReference type="SAM" id="MobiDB-lite"/>
    </source>
</evidence>
<feature type="region of interest" description="Disordered" evidence="2">
    <location>
        <begin position="1"/>
        <end position="24"/>
    </location>
</feature>
<dbReference type="InterPro" id="IPR050922">
    <property type="entry name" value="LytR/CpsA/Psr_CW_biosynth"/>
</dbReference>
<feature type="transmembrane region" description="Helical" evidence="3">
    <location>
        <begin position="29"/>
        <end position="53"/>
    </location>
</feature>
<reference evidence="5" key="1">
    <citation type="submission" date="2022-10" db="EMBL/GenBank/DDBJ databases">
        <title>The complete genomes of actinobacterial strains from the NBC collection.</title>
        <authorList>
            <person name="Joergensen T.S."/>
            <person name="Alvarez Arevalo M."/>
            <person name="Sterndorff E.B."/>
            <person name="Faurdal D."/>
            <person name="Vuksanovic O."/>
            <person name="Mourched A.-S."/>
            <person name="Charusanti P."/>
            <person name="Shaw S."/>
            <person name="Blin K."/>
            <person name="Weber T."/>
        </authorList>
    </citation>
    <scope>NUCLEOTIDE SEQUENCE</scope>
    <source>
        <strain evidence="5">NBC_00093</strain>
    </source>
</reference>
<evidence type="ECO:0000256" key="1">
    <source>
        <dbReference type="ARBA" id="ARBA00006068"/>
    </source>
</evidence>